<keyword evidence="1" id="KW-1133">Transmembrane helix</keyword>
<keyword evidence="3" id="KW-1185">Reference proteome</keyword>
<reference evidence="2 3" key="1">
    <citation type="journal article" date="2022" name="Nat. Plants">
        <title>Genomes of leafy and leafless Platanthera orchids illuminate the evolution of mycoheterotrophy.</title>
        <authorList>
            <person name="Li M.H."/>
            <person name="Liu K.W."/>
            <person name="Li Z."/>
            <person name="Lu H.C."/>
            <person name="Ye Q.L."/>
            <person name="Zhang D."/>
            <person name="Wang J.Y."/>
            <person name="Li Y.F."/>
            <person name="Zhong Z.M."/>
            <person name="Liu X."/>
            <person name="Yu X."/>
            <person name="Liu D.K."/>
            <person name="Tu X.D."/>
            <person name="Liu B."/>
            <person name="Hao Y."/>
            <person name="Liao X.Y."/>
            <person name="Jiang Y.T."/>
            <person name="Sun W.H."/>
            <person name="Chen J."/>
            <person name="Chen Y.Q."/>
            <person name="Ai Y."/>
            <person name="Zhai J.W."/>
            <person name="Wu S.S."/>
            <person name="Zhou Z."/>
            <person name="Hsiao Y.Y."/>
            <person name="Wu W.L."/>
            <person name="Chen Y.Y."/>
            <person name="Lin Y.F."/>
            <person name="Hsu J.L."/>
            <person name="Li C.Y."/>
            <person name="Wang Z.W."/>
            <person name="Zhao X."/>
            <person name="Zhong W.Y."/>
            <person name="Ma X.K."/>
            <person name="Ma L."/>
            <person name="Huang J."/>
            <person name="Chen G.Z."/>
            <person name="Huang M.Z."/>
            <person name="Huang L."/>
            <person name="Peng D.H."/>
            <person name="Luo Y.B."/>
            <person name="Zou S.Q."/>
            <person name="Chen S.P."/>
            <person name="Lan S."/>
            <person name="Tsai W.C."/>
            <person name="Van de Peer Y."/>
            <person name="Liu Z.J."/>
        </authorList>
    </citation>
    <scope>NUCLEOTIDE SEQUENCE [LARGE SCALE GENOMIC DNA]</scope>
    <source>
        <strain evidence="2">Lor287</strain>
    </source>
</reference>
<accession>A0AAP0B9U4</accession>
<evidence type="ECO:0000256" key="1">
    <source>
        <dbReference type="SAM" id="Phobius"/>
    </source>
</evidence>
<proteinExistence type="predicted"/>
<name>A0AAP0B9U4_9ASPA</name>
<evidence type="ECO:0000313" key="3">
    <source>
        <dbReference type="Proteomes" id="UP001418222"/>
    </source>
</evidence>
<comment type="caution">
    <text evidence="2">The sequence shown here is derived from an EMBL/GenBank/DDBJ whole genome shotgun (WGS) entry which is preliminary data.</text>
</comment>
<evidence type="ECO:0000313" key="2">
    <source>
        <dbReference type="EMBL" id="KAK8934089.1"/>
    </source>
</evidence>
<sequence>MKKRMRKSQAWKPHVLVLELSRSGPETGHVEPRPASVPLISRCRLTTMIITVILLVRNFTAVVSGDADGYAFSLATVLILRAMGILLPFYCVMRLFAVIHNVQKLQLHVNEVAQIHEDENDLEQQ</sequence>
<dbReference type="AlphaFoldDB" id="A0AAP0B9U4"/>
<dbReference type="EMBL" id="JBBWWQ010000012">
    <property type="protein sequence ID" value="KAK8934089.1"/>
    <property type="molecule type" value="Genomic_DNA"/>
</dbReference>
<feature type="transmembrane region" description="Helical" evidence="1">
    <location>
        <begin position="45"/>
        <end position="64"/>
    </location>
</feature>
<dbReference type="Proteomes" id="UP001418222">
    <property type="component" value="Unassembled WGS sequence"/>
</dbReference>
<gene>
    <name evidence="2" type="ORF">KSP39_PZI014578</name>
</gene>
<protein>
    <submittedName>
        <fullName evidence="2">Uncharacterized protein</fullName>
    </submittedName>
</protein>
<organism evidence="2 3">
    <name type="scientific">Platanthera zijinensis</name>
    <dbReference type="NCBI Taxonomy" id="2320716"/>
    <lineage>
        <taxon>Eukaryota</taxon>
        <taxon>Viridiplantae</taxon>
        <taxon>Streptophyta</taxon>
        <taxon>Embryophyta</taxon>
        <taxon>Tracheophyta</taxon>
        <taxon>Spermatophyta</taxon>
        <taxon>Magnoliopsida</taxon>
        <taxon>Liliopsida</taxon>
        <taxon>Asparagales</taxon>
        <taxon>Orchidaceae</taxon>
        <taxon>Orchidoideae</taxon>
        <taxon>Orchideae</taxon>
        <taxon>Orchidinae</taxon>
        <taxon>Platanthera</taxon>
    </lineage>
</organism>
<dbReference type="Pfam" id="PF12428">
    <property type="entry name" value="DUF3675"/>
    <property type="match status" value="1"/>
</dbReference>
<dbReference type="InterPro" id="IPR022143">
    <property type="entry name" value="DUF3675"/>
</dbReference>
<keyword evidence="1" id="KW-0472">Membrane</keyword>
<keyword evidence="1" id="KW-0812">Transmembrane</keyword>
<feature type="transmembrane region" description="Helical" evidence="1">
    <location>
        <begin position="70"/>
        <end position="97"/>
    </location>
</feature>